<accession>A0ABT7AKQ1</accession>
<dbReference type="InterPro" id="IPR009057">
    <property type="entry name" value="Homeodomain-like_sf"/>
</dbReference>
<feature type="domain" description="Insertion element IS150 protein InsJ-like helix-turn-helix" evidence="1">
    <location>
        <begin position="15"/>
        <end position="63"/>
    </location>
</feature>
<organism evidence="2 3">
    <name type="scientific">Chelatococcus albus</name>
    <dbReference type="NCBI Taxonomy" id="3047466"/>
    <lineage>
        <taxon>Bacteria</taxon>
        <taxon>Pseudomonadati</taxon>
        <taxon>Pseudomonadota</taxon>
        <taxon>Alphaproteobacteria</taxon>
        <taxon>Hyphomicrobiales</taxon>
        <taxon>Chelatococcaceae</taxon>
        <taxon>Chelatococcus</taxon>
    </lineage>
</organism>
<dbReference type="EMBL" id="JASJEV010000015">
    <property type="protein sequence ID" value="MDJ1159960.1"/>
    <property type="molecule type" value="Genomic_DNA"/>
</dbReference>
<dbReference type="SUPFAM" id="SSF46689">
    <property type="entry name" value="Homeodomain-like"/>
    <property type="match status" value="1"/>
</dbReference>
<dbReference type="RefSeq" id="WP_283741962.1">
    <property type="nucleotide sequence ID" value="NZ_JASJEV010000015.1"/>
</dbReference>
<reference evidence="2 3" key="1">
    <citation type="submission" date="2023-05" db="EMBL/GenBank/DDBJ databases">
        <title>Chelatococcus sp. nov., a moderately thermophilic bacterium isolated from hot spring microbial mat.</title>
        <authorList>
            <person name="Hu C.-J."/>
            <person name="Li W.-J."/>
        </authorList>
    </citation>
    <scope>NUCLEOTIDE SEQUENCE [LARGE SCALE GENOMIC DNA]</scope>
    <source>
        <strain evidence="2 3">SYSU G07232</strain>
    </source>
</reference>
<protein>
    <submittedName>
        <fullName evidence="2">Leucine zipper domain-containing protein</fullName>
    </submittedName>
</protein>
<evidence type="ECO:0000313" key="3">
    <source>
        <dbReference type="Proteomes" id="UP001321492"/>
    </source>
</evidence>
<keyword evidence="3" id="KW-1185">Reference proteome</keyword>
<dbReference type="Proteomes" id="UP001321492">
    <property type="component" value="Unassembled WGS sequence"/>
</dbReference>
<dbReference type="Pfam" id="PF13518">
    <property type="entry name" value="HTH_28"/>
    <property type="match status" value="1"/>
</dbReference>
<evidence type="ECO:0000259" key="1">
    <source>
        <dbReference type="Pfam" id="PF13518"/>
    </source>
</evidence>
<sequence length="98" mass="10910">MNHPHKNARTTPLGRAEMVRRIVEEGRPVVEVAAGFGISERTARKWLARWRAEGAAGLAAIRRPLPRGDHRGRCALHNGHPARIFHNRASHFIAVNNG</sequence>
<name>A0ABT7AKQ1_9HYPH</name>
<evidence type="ECO:0000313" key="2">
    <source>
        <dbReference type="EMBL" id="MDJ1159960.1"/>
    </source>
</evidence>
<dbReference type="InterPro" id="IPR055247">
    <property type="entry name" value="InsJ-like_HTH"/>
</dbReference>
<comment type="caution">
    <text evidence="2">The sequence shown here is derived from an EMBL/GenBank/DDBJ whole genome shotgun (WGS) entry which is preliminary data.</text>
</comment>
<gene>
    <name evidence="2" type="ORF">QNA08_17240</name>
</gene>
<proteinExistence type="predicted"/>